<dbReference type="InterPro" id="IPR016125">
    <property type="entry name" value="Peptidase_C15-like"/>
</dbReference>
<comment type="subcellular location">
    <subcellularLocation>
        <location evidence="3 9">Cytoplasm</location>
    </subcellularLocation>
</comment>
<dbReference type="EMBL" id="JACBYF010000006">
    <property type="protein sequence ID" value="NYS47458.1"/>
    <property type="molecule type" value="Genomic_DNA"/>
</dbReference>
<dbReference type="InterPro" id="IPR036440">
    <property type="entry name" value="Peptidase_C15-like_sf"/>
</dbReference>
<dbReference type="PROSITE" id="PS01333">
    <property type="entry name" value="PYRASE_GLU"/>
    <property type="match status" value="1"/>
</dbReference>
<keyword evidence="7 9" id="KW-0378">Hydrolase</keyword>
<dbReference type="GO" id="GO:0016920">
    <property type="term" value="F:pyroglutamyl-peptidase activity"/>
    <property type="evidence" value="ECO:0007669"/>
    <property type="project" value="UniProtKB-EC"/>
</dbReference>
<dbReference type="PRINTS" id="PR00706">
    <property type="entry name" value="PYROGLUPTASE"/>
</dbReference>
<dbReference type="InterPro" id="IPR029762">
    <property type="entry name" value="PGP-I_bact-type"/>
</dbReference>
<dbReference type="CDD" id="cd00501">
    <property type="entry name" value="Peptidase_C15"/>
    <property type="match status" value="1"/>
</dbReference>
<evidence type="ECO:0000256" key="8">
    <source>
        <dbReference type="ARBA" id="ARBA00022807"/>
    </source>
</evidence>
<evidence type="ECO:0000256" key="9">
    <source>
        <dbReference type="HAMAP-Rule" id="MF_00417"/>
    </source>
</evidence>
<comment type="subunit">
    <text evidence="9">Homotetramer.</text>
</comment>
<feature type="active site" evidence="9 10">
    <location>
        <position position="78"/>
    </location>
</feature>
<feature type="active site" evidence="9">
    <location>
        <position position="165"/>
    </location>
</feature>
<dbReference type="PANTHER" id="PTHR23402">
    <property type="entry name" value="PROTEASE FAMILY C15 PYROGLUTAMYL-PEPTIDASE I-RELATED"/>
    <property type="match status" value="1"/>
</dbReference>
<sequence>MKVLITGFDPFNNSTINPSAEAIKLLPDFLGNVEVIKKIIPTVFNKSFDILKEHIENNKPDIVICVGQAGGRSKVTIERVAINIDDAPIKDNDGNIPVDKKIVEDGETAYFSTLPIKAIVNKLNIDSIPADISNSAGTFVCNHIMYQSLHYAKVKNHSFKTGFIHIPYIPEQTVDMKNVASMELNIIVDALEKAILVCTEYFNKDDIYLVAGKDA</sequence>
<dbReference type="PIRSF" id="PIRSF015592">
    <property type="entry name" value="Prld-crbxl_pptds"/>
    <property type="match status" value="1"/>
</dbReference>
<evidence type="ECO:0000313" key="12">
    <source>
        <dbReference type="EMBL" id="NYS47458.1"/>
    </source>
</evidence>
<comment type="catalytic activity">
    <reaction evidence="1 9 10">
        <text>Release of an N-terminal pyroglutamyl group from a polypeptide, the second amino acid generally not being Pro.</text>
        <dbReference type="EC" id="3.4.19.3"/>
    </reaction>
</comment>
<evidence type="ECO:0000256" key="11">
    <source>
        <dbReference type="PROSITE-ProRule" id="PRU10077"/>
    </source>
</evidence>
<keyword evidence="13" id="KW-1185">Reference proteome</keyword>
<dbReference type="Pfam" id="PF01470">
    <property type="entry name" value="Peptidase_C15"/>
    <property type="match status" value="1"/>
</dbReference>
<dbReference type="SUPFAM" id="SSF53182">
    <property type="entry name" value="Pyrrolidone carboxyl peptidase (pyroglutamate aminopeptidase)"/>
    <property type="match status" value="1"/>
</dbReference>
<organism evidence="12 13">
    <name type="scientific">Gemelliphila palaticanis</name>
    <dbReference type="NCBI Taxonomy" id="81950"/>
    <lineage>
        <taxon>Bacteria</taxon>
        <taxon>Bacillati</taxon>
        <taxon>Bacillota</taxon>
        <taxon>Bacilli</taxon>
        <taxon>Bacillales</taxon>
        <taxon>Gemellaceae</taxon>
        <taxon>Gemelliphila</taxon>
    </lineage>
</organism>
<dbReference type="HAMAP" id="MF_00417">
    <property type="entry name" value="Pyrrolid_peptidase"/>
    <property type="match status" value="1"/>
</dbReference>
<evidence type="ECO:0000256" key="6">
    <source>
        <dbReference type="ARBA" id="ARBA00022670"/>
    </source>
</evidence>
<evidence type="ECO:0000256" key="3">
    <source>
        <dbReference type="ARBA" id="ARBA00004496"/>
    </source>
</evidence>
<reference evidence="12 13" key="1">
    <citation type="submission" date="2020-07" db="EMBL/GenBank/DDBJ databases">
        <title>MOT database genomes.</title>
        <authorList>
            <person name="Joseph S."/>
            <person name="Aduse-Opoku J."/>
            <person name="Hashim A."/>
            <person name="Wade W."/>
            <person name="Curtis M."/>
        </authorList>
    </citation>
    <scope>NUCLEOTIDE SEQUENCE [LARGE SCALE GENOMIC DNA]</scope>
    <source>
        <strain evidence="12 13">CIP 106318</strain>
    </source>
</reference>
<dbReference type="PANTHER" id="PTHR23402:SF1">
    <property type="entry name" value="PYROGLUTAMYL-PEPTIDASE I"/>
    <property type="match status" value="1"/>
</dbReference>
<evidence type="ECO:0000313" key="13">
    <source>
        <dbReference type="Proteomes" id="UP000531840"/>
    </source>
</evidence>
<accession>A0ABX2T1C5</accession>
<evidence type="ECO:0000256" key="5">
    <source>
        <dbReference type="ARBA" id="ARBA00022490"/>
    </source>
</evidence>
<keyword evidence="5 9" id="KW-0963">Cytoplasm</keyword>
<gene>
    <name evidence="9 12" type="primary">pcp</name>
    <name evidence="12" type="ORF">HZY85_04520</name>
</gene>
<evidence type="ECO:0000256" key="4">
    <source>
        <dbReference type="ARBA" id="ARBA00006641"/>
    </source>
</evidence>
<dbReference type="EC" id="3.4.19.3" evidence="9"/>
<dbReference type="NCBIfam" id="TIGR00504">
    <property type="entry name" value="pyro_pdase"/>
    <property type="match status" value="1"/>
</dbReference>
<keyword evidence="6 9" id="KW-0645">Protease</keyword>
<dbReference type="InterPro" id="IPR000816">
    <property type="entry name" value="Peptidase_C15"/>
</dbReference>
<keyword evidence="8 9" id="KW-0788">Thiol protease</keyword>
<proteinExistence type="inferred from homology"/>
<name>A0ABX2T1C5_9BACL</name>
<dbReference type="InterPro" id="IPR033693">
    <property type="entry name" value="PGPEP1_Glu_AS"/>
</dbReference>
<dbReference type="InterPro" id="IPR033694">
    <property type="entry name" value="PGPEP1_Cys_AS"/>
</dbReference>
<evidence type="ECO:0000256" key="2">
    <source>
        <dbReference type="ARBA" id="ARBA00002280"/>
    </source>
</evidence>
<comment type="function">
    <text evidence="2 9">Removes 5-oxoproline from various penultimate amino acid residues except L-proline.</text>
</comment>
<dbReference type="NCBIfam" id="NF009676">
    <property type="entry name" value="PRK13197.1"/>
    <property type="match status" value="1"/>
</dbReference>
<comment type="caution">
    <text evidence="12">The sequence shown here is derived from an EMBL/GenBank/DDBJ whole genome shotgun (WGS) entry which is preliminary data.</text>
</comment>
<protein>
    <recommendedName>
        <fullName evidence="9">Pyrrolidone-carboxylate peptidase</fullName>
        <ecNumber evidence="9">3.4.19.3</ecNumber>
    </recommendedName>
    <alternativeName>
        <fullName evidence="9">5-oxoprolyl-peptidase</fullName>
    </alternativeName>
    <alternativeName>
        <fullName evidence="9">Pyroglutamyl-peptidase I</fullName>
        <shortName evidence="9">PGP-I</shortName>
        <shortName evidence="9">Pyrase</shortName>
    </alternativeName>
</protein>
<dbReference type="Gene3D" id="3.40.630.20">
    <property type="entry name" value="Peptidase C15, pyroglutamyl peptidase I-like"/>
    <property type="match status" value="1"/>
</dbReference>
<feature type="active site" evidence="9 11">
    <location>
        <position position="141"/>
    </location>
</feature>
<dbReference type="PROSITE" id="PS01334">
    <property type="entry name" value="PYRASE_CYS"/>
    <property type="match status" value="1"/>
</dbReference>
<evidence type="ECO:0000256" key="10">
    <source>
        <dbReference type="PROSITE-ProRule" id="PRU10076"/>
    </source>
</evidence>
<comment type="similarity">
    <text evidence="4 9">Belongs to the peptidase C15 family.</text>
</comment>
<evidence type="ECO:0000256" key="1">
    <source>
        <dbReference type="ARBA" id="ARBA00001770"/>
    </source>
</evidence>
<evidence type="ECO:0000256" key="7">
    <source>
        <dbReference type="ARBA" id="ARBA00022801"/>
    </source>
</evidence>
<dbReference type="Proteomes" id="UP000531840">
    <property type="component" value="Unassembled WGS sequence"/>
</dbReference>